<evidence type="ECO:0000256" key="2">
    <source>
        <dbReference type="ARBA" id="ARBA00023002"/>
    </source>
</evidence>
<dbReference type="Pfam" id="PF13561">
    <property type="entry name" value="adh_short_C2"/>
    <property type="match status" value="1"/>
</dbReference>
<gene>
    <name evidence="3" type="ORF">LHA35_25220</name>
</gene>
<reference evidence="3" key="1">
    <citation type="submission" date="2021-10" db="EMBL/GenBank/DDBJ databases">
        <title>Roseicella aerolatum sp. nov., isolated from aerosols of e-waste dismantling site.</title>
        <authorList>
            <person name="Qin T."/>
        </authorList>
    </citation>
    <scope>NUCLEOTIDE SEQUENCE</scope>
    <source>
        <strain evidence="3">GB24</strain>
    </source>
</reference>
<dbReference type="EMBL" id="JAJAQI010000062">
    <property type="protein sequence ID" value="MCB4825031.1"/>
    <property type="molecule type" value="Genomic_DNA"/>
</dbReference>
<accession>A0A9X1IJ12</accession>
<evidence type="ECO:0000313" key="3">
    <source>
        <dbReference type="EMBL" id="MCB4825031.1"/>
    </source>
</evidence>
<comment type="similarity">
    <text evidence="1">Belongs to the short-chain dehydrogenases/reductases (SDR) family.</text>
</comment>
<dbReference type="Gene3D" id="3.40.50.720">
    <property type="entry name" value="NAD(P)-binding Rossmann-like Domain"/>
    <property type="match status" value="1"/>
</dbReference>
<dbReference type="InterPro" id="IPR020904">
    <property type="entry name" value="Sc_DH/Rdtase_CS"/>
</dbReference>
<dbReference type="PRINTS" id="PR00081">
    <property type="entry name" value="GDHRDH"/>
</dbReference>
<name>A0A9X1IJ12_9PROT</name>
<dbReference type="PRINTS" id="PR00080">
    <property type="entry name" value="SDRFAMILY"/>
</dbReference>
<dbReference type="FunFam" id="3.40.50.720:FF:000084">
    <property type="entry name" value="Short-chain dehydrogenase reductase"/>
    <property type="match status" value="1"/>
</dbReference>
<dbReference type="CDD" id="cd05233">
    <property type="entry name" value="SDR_c"/>
    <property type="match status" value="1"/>
</dbReference>
<dbReference type="GO" id="GO:0016491">
    <property type="term" value="F:oxidoreductase activity"/>
    <property type="evidence" value="ECO:0007669"/>
    <property type="project" value="UniProtKB-KW"/>
</dbReference>
<dbReference type="InterPro" id="IPR036291">
    <property type="entry name" value="NAD(P)-bd_dom_sf"/>
</dbReference>
<evidence type="ECO:0000313" key="4">
    <source>
        <dbReference type="Proteomes" id="UP001139311"/>
    </source>
</evidence>
<evidence type="ECO:0000256" key="1">
    <source>
        <dbReference type="ARBA" id="ARBA00006484"/>
    </source>
</evidence>
<comment type="caution">
    <text evidence="3">The sequence shown here is derived from an EMBL/GenBank/DDBJ whole genome shotgun (WGS) entry which is preliminary data.</text>
</comment>
<dbReference type="InterPro" id="IPR002347">
    <property type="entry name" value="SDR_fam"/>
</dbReference>
<dbReference type="PROSITE" id="PS00061">
    <property type="entry name" value="ADH_SHORT"/>
    <property type="match status" value="1"/>
</dbReference>
<dbReference type="AlphaFoldDB" id="A0A9X1IJ12"/>
<proteinExistence type="inferred from homology"/>
<dbReference type="PANTHER" id="PTHR24321">
    <property type="entry name" value="DEHYDROGENASES, SHORT CHAIN"/>
    <property type="match status" value="1"/>
</dbReference>
<dbReference type="PANTHER" id="PTHR24321:SF14">
    <property type="entry name" value="SHORT-CHAIN TYPE DEHYDROGENASE_REDUCTASE BLR2146-RELATED"/>
    <property type="match status" value="1"/>
</dbReference>
<dbReference type="SUPFAM" id="SSF51735">
    <property type="entry name" value="NAD(P)-binding Rossmann-fold domains"/>
    <property type="match status" value="1"/>
</dbReference>
<keyword evidence="2" id="KW-0560">Oxidoreductase</keyword>
<keyword evidence="4" id="KW-1185">Reference proteome</keyword>
<sequence length="251" mass="25947">MARLAGKVALVTGAGTGIGRCTAELFAREGAKVTIAEIDAPSGEETAHRITGAGGEALFLQTDVSEPESIATAIRHTVQHFGGLHVLHNNAGGSTSVDGNVVEAPLEEFWRAVKLDLFGTFLGCRFGIPEIIRSGGGSVINMASVVALMGFPGRDCYTAAKGGVAALTRSLAVEFGPQRVRVNAIAPTVTLTERVRALLAGNAAMQGLAEQHLLGLGEPMDMAQAALYLASDESRIITGTILPVDSGLVTV</sequence>
<dbReference type="Proteomes" id="UP001139311">
    <property type="component" value="Unassembled WGS sequence"/>
</dbReference>
<organism evidence="3 4">
    <name type="scientific">Roseicella aerolata</name>
    <dbReference type="NCBI Taxonomy" id="2883479"/>
    <lineage>
        <taxon>Bacteria</taxon>
        <taxon>Pseudomonadati</taxon>
        <taxon>Pseudomonadota</taxon>
        <taxon>Alphaproteobacteria</taxon>
        <taxon>Acetobacterales</taxon>
        <taxon>Roseomonadaceae</taxon>
        <taxon>Roseicella</taxon>
    </lineage>
</organism>
<protein>
    <submittedName>
        <fullName evidence="3">SDR family oxidoreductase</fullName>
    </submittedName>
</protein>